<evidence type="ECO:0000256" key="4">
    <source>
        <dbReference type="ARBA" id="ARBA00023002"/>
    </source>
</evidence>
<dbReference type="InterPro" id="IPR028202">
    <property type="entry name" value="Reductase_C"/>
</dbReference>
<evidence type="ECO:0000256" key="1">
    <source>
        <dbReference type="ARBA" id="ARBA00001974"/>
    </source>
</evidence>
<dbReference type="InterPro" id="IPR036188">
    <property type="entry name" value="FAD/NAD-bd_sf"/>
</dbReference>
<keyword evidence="3" id="KW-0274">FAD</keyword>
<dbReference type="PANTHER" id="PTHR43557">
    <property type="entry name" value="APOPTOSIS-INDUCING FACTOR 1"/>
    <property type="match status" value="1"/>
</dbReference>
<protein>
    <submittedName>
        <fullName evidence="5">FAD-dependent oxidoreductase</fullName>
    </submittedName>
</protein>
<dbReference type="Pfam" id="PF14759">
    <property type="entry name" value="Reductase_C"/>
    <property type="match status" value="1"/>
</dbReference>
<keyword evidence="4" id="KW-0560">Oxidoreductase</keyword>
<dbReference type="PANTHER" id="PTHR43557:SF2">
    <property type="entry name" value="RIESKE DOMAIN-CONTAINING PROTEIN-RELATED"/>
    <property type="match status" value="1"/>
</dbReference>
<name>A0A8T5VES6_9BRAD</name>
<proteinExistence type="predicted"/>
<gene>
    <name evidence="5" type="ORF">HAP41_0000009585</name>
</gene>
<evidence type="ECO:0000256" key="3">
    <source>
        <dbReference type="ARBA" id="ARBA00022827"/>
    </source>
</evidence>
<dbReference type="SUPFAM" id="SSF51905">
    <property type="entry name" value="FAD/NAD(P)-binding domain"/>
    <property type="match status" value="2"/>
</dbReference>
<dbReference type="AlphaFoldDB" id="A0A8T5VES6"/>
<dbReference type="Pfam" id="PF07992">
    <property type="entry name" value="Pyr_redox_2"/>
    <property type="match status" value="1"/>
</dbReference>
<dbReference type="PRINTS" id="PR00368">
    <property type="entry name" value="FADPNR"/>
</dbReference>
<dbReference type="GO" id="GO:0005737">
    <property type="term" value="C:cytoplasm"/>
    <property type="evidence" value="ECO:0007669"/>
    <property type="project" value="TreeGrafter"/>
</dbReference>
<dbReference type="Gene3D" id="3.50.50.60">
    <property type="entry name" value="FAD/NAD(P)-binding domain"/>
    <property type="match status" value="2"/>
</dbReference>
<evidence type="ECO:0000313" key="5">
    <source>
        <dbReference type="EMBL" id="UPT89201.1"/>
    </source>
</evidence>
<keyword evidence="2" id="KW-0285">Flavoprotein</keyword>
<dbReference type="Gene3D" id="3.30.390.30">
    <property type="match status" value="1"/>
</dbReference>
<accession>A0A8T5VES6</accession>
<organism evidence="5 6">
    <name type="scientific">Bradyrhizobium barranii subsp. apii</name>
    <dbReference type="NCBI Taxonomy" id="2819348"/>
    <lineage>
        <taxon>Bacteria</taxon>
        <taxon>Pseudomonadati</taxon>
        <taxon>Pseudomonadota</taxon>
        <taxon>Alphaproteobacteria</taxon>
        <taxon>Hyphomicrobiales</taxon>
        <taxon>Nitrobacteraceae</taxon>
        <taxon>Bradyrhizobium</taxon>
        <taxon>Bradyrhizobium barranii</taxon>
    </lineage>
</organism>
<dbReference type="InterPro" id="IPR023753">
    <property type="entry name" value="FAD/NAD-binding_dom"/>
</dbReference>
<comment type="cofactor">
    <cofactor evidence="1">
        <name>FAD</name>
        <dbReference type="ChEBI" id="CHEBI:57692"/>
    </cofactor>
</comment>
<reference evidence="5" key="1">
    <citation type="journal article" date="2017" name="Syst. Appl. Microbiol.">
        <title>Soybeans inoculated with root zone soils of Canadian native legumes harbour diverse and novel Bradyrhizobium spp. that possess agricultural potential.</title>
        <authorList>
            <person name="Bromfield E.S.P."/>
            <person name="Cloutier S."/>
            <person name="Tambong J.T."/>
            <person name="Tran Thi T.V."/>
        </authorList>
    </citation>
    <scope>NUCLEOTIDE SEQUENCE</scope>
    <source>
        <strain evidence="5">1S5</strain>
    </source>
</reference>
<sequence length="397" mass="43077">MFCIVGAGLAGDVAAATLRDERYPGRIVMIGDEAHPPYDRPPISKDALVAEAAEERLFLRPKAFYQENGIELKLGTAVTGLDRLARKVMLANGEELAYEKLLLTTGTRPRLLSGTEQLKVPHFYVRTLDDARHLRRVLQPGSRVAIVGAGVIGMEVAASAIELGCDVSVIDIASRVLSRVVPSNVSEFIAGAHRARGVKLFLSSGRCNLTPNGLSSEVHGDMVADVLVIGVGVVPNVELAQAAGLSCSNGIEVDEFARTTDADVLAAGDVARYPCYFSGENVRAENWKHAERHGKIAAQNMLGKRVPYRAVTSMWSDQYEIKLQTVGMLTGKGHVRGTFEAQKFLVIFCNDDGIVVGALGINSPKEFRFAEMLVEKRVRVEPSLLIDQKQDLRKLAA</sequence>
<dbReference type="GO" id="GO:0016651">
    <property type="term" value="F:oxidoreductase activity, acting on NAD(P)H"/>
    <property type="evidence" value="ECO:0007669"/>
    <property type="project" value="TreeGrafter"/>
</dbReference>
<dbReference type="RefSeq" id="WP_166103137.1">
    <property type="nucleotide sequence ID" value="NZ_CP096255.1"/>
</dbReference>
<dbReference type="SUPFAM" id="SSF55424">
    <property type="entry name" value="FAD/NAD-linked reductases, dimerisation (C-terminal) domain"/>
    <property type="match status" value="1"/>
</dbReference>
<dbReference type="PRINTS" id="PR00411">
    <property type="entry name" value="PNDRDTASEI"/>
</dbReference>
<reference evidence="5" key="2">
    <citation type="submission" date="2022-04" db="EMBL/GenBank/DDBJ databases">
        <authorList>
            <person name="Bromfield E.S.P."/>
            <person name="Cloutier S."/>
        </authorList>
    </citation>
    <scope>NUCLEOTIDE SEQUENCE</scope>
    <source>
        <strain evidence="5">1S5</strain>
    </source>
</reference>
<evidence type="ECO:0000313" key="6">
    <source>
        <dbReference type="Proteomes" id="UP000551709"/>
    </source>
</evidence>
<dbReference type="InterPro" id="IPR050446">
    <property type="entry name" value="FAD-oxidoreductase/Apoptosis"/>
</dbReference>
<dbReference type="EMBL" id="CP096255">
    <property type="protein sequence ID" value="UPT89201.1"/>
    <property type="molecule type" value="Genomic_DNA"/>
</dbReference>
<dbReference type="Proteomes" id="UP000551709">
    <property type="component" value="Chromosome"/>
</dbReference>
<dbReference type="InterPro" id="IPR016156">
    <property type="entry name" value="FAD/NAD-linked_Rdtase_dimer_sf"/>
</dbReference>
<evidence type="ECO:0000256" key="2">
    <source>
        <dbReference type="ARBA" id="ARBA00022630"/>
    </source>
</evidence>